<evidence type="ECO:0000256" key="4">
    <source>
        <dbReference type="ARBA" id="ARBA00022927"/>
    </source>
</evidence>
<evidence type="ECO:0000256" key="2">
    <source>
        <dbReference type="ARBA" id="ARBA00022448"/>
    </source>
</evidence>
<dbReference type="Proteomes" id="UP001296104">
    <property type="component" value="Unassembled WGS sequence"/>
</dbReference>
<evidence type="ECO:0000256" key="1">
    <source>
        <dbReference type="ARBA" id="ARBA00004567"/>
    </source>
</evidence>
<comment type="subcellular location">
    <subcellularLocation>
        <location evidence="1">Nucleus</location>
        <location evidence="1">Nuclear pore complex</location>
    </subcellularLocation>
</comment>
<feature type="compositionally biased region" description="Low complexity" evidence="8">
    <location>
        <begin position="828"/>
        <end position="842"/>
    </location>
</feature>
<dbReference type="GO" id="GO:0017056">
    <property type="term" value="F:structural constituent of nuclear pore"/>
    <property type="evidence" value="ECO:0007669"/>
    <property type="project" value="InterPro"/>
</dbReference>
<evidence type="ECO:0000256" key="6">
    <source>
        <dbReference type="ARBA" id="ARBA00023132"/>
    </source>
</evidence>
<keyword evidence="7" id="KW-0539">Nucleus</keyword>
<keyword evidence="2" id="KW-0813">Transport</keyword>
<keyword evidence="5" id="KW-0811">Translocation</keyword>
<dbReference type="InterPro" id="IPR036322">
    <property type="entry name" value="WD40_repeat_dom_sf"/>
</dbReference>
<keyword evidence="3" id="KW-0509">mRNA transport</keyword>
<proteinExistence type="predicted"/>
<comment type="caution">
    <text evidence="9">The sequence shown here is derived from an EMBL/GenBank/DDBJ whole genome shotgun (WGS) entry which is preliminary data.</text>
</comment>
<evidence type="ECO:0000313" key="9">
    <source>
        <dbReference type="EMBL" id="CAK4030230.1"/>
    </source>
</evidence>
<reference evidence="9" key="1">
    <citation type="submission" date="2023-11" db="EMBL/GenBank/DDBJ databases">
        <authorList>
            <person name="Alioto T."/>
            <person name="Alioto T."/>
            <person name="Gomez Garrido J."/>
        </authorList>
    </citation>
    <scope>NUCLEOTIDE SEQUENCE</scope>
</reference>
<dbReference type="SUPFAM" id="SSF50978">
    <property type="entry name" value="WD40 repeat-like"/>
    <property type="match status" value="1"/>
</dbReference>
<evidence type="ECO:0000256" key="8">
    <source>
        <dbReference type="SAM" id="MobiDB-lite"/>
    </source>
</evidence>
<dbReference type="InterPro" id="IPR037700">
    <property type="entry name" value="NUP88/NUP82"/>
</dbReference>
<dbReference type="GO" id="GO:0000056">
    <property type="term" value="P:ribosomal small subunit export from nucleus"/>
    <property type="evidence" value="ECO:0007669"/>
    <property type="project" value="InterPro"/>
</dbReference>
<dbReference type="PANTHER" id="PTHR13257:SF0">
    <property type="entry name" value="NUCLEAR PORE COMPLEX PROTEIN NUP88"/>
    <property type="match status" value="1"/>
</dbReference>
<protein>
    <submittedName>
        <fullName evidence="9">Nucleoporin NUP82</fullName>
    </submittedName>
</protein>
<keyword evidence="4" id="KW-0653">Protein transport</keyword>
<evidence type="ECO:0000256" key="3">
    <source>
        <dbReference type="ARBA" id="ARBA00022816"/>
    </source>
</evidence>
<sequence>MPKILSRQPRWLDHSTASRDFFLVNGKDKLTTEETTRDAPYRRIAQRGTEVFAVVGNELRWTDLGILKEAGEENGGRYGRPGEPNKQPVYQVLKTPAARPILQLSVSPSGDFIAVLTSHTCHVCLLPPREHLNFYDSQPVKLRSFHVGPTAHVLEQSPLVSAVWHPLSPAGNALVTVTKDACVRLWELDHNNRSTFNEPALAVDLKKLKNATSAREDLGASRYGTSNGFSPDQVEMQVASSCFGGQGREDEDGWSSMTLWVAMTEGNVYALCPFLPSQFWTPATLLPSLSTSVVSKKRVIEQDREVTELEKLVINQQSAWLTDLDEQDATIIEGATVMEVYSRPSNLSPIPRLQGPFEVTPEPEFGGITDIHVIAPKTNDESLFDDQEDLDWLGTEDGLSIGVICLATDTSKVHVCLNVEGVEAEWLPKRSRAQNLYEMDAVKDLLLFETLDFPRGDQTTSDAWPTFTPSPTDRYQLFSGQPTGVYSMSFRPWISGLESELADPGAAQEGVGFRLNILLESARTDVETMTSDFDRAYPDMSAAIAVLGEADVGYVLLTSAPEQPFAVVLEVPSATSHPFAPDSVAPESVFSPESRAAYRPADVLFQETALPAQLEAWRRESATGASGDVRGQIRFSPYTLQKITEAHRLLSSETHNLGIAAADLFRRCERMVSEMKAQVEKVKELSNRIDSVTGENEFPEQAEGSPELVRGGRGKIQNRIQARQDKTVQLRERVEGLRKKMRQLGGRELSAKERAFAEEVDRLEQSIPPARAAAPTSPTAIVKMENSEITTTTESQSDAGGDPAYSLAARFRAAQEVYARLMQQADDAQKQLQQAQGGAQEESASRPTTAGGSHAAAADYRQQKLAYVFDLLERETALVDAVGERLEKLQVAAR</sequence>
<evidence type="ECO:0000256" key="5">
    <source>
        <dbReference type="ARBA" id="ARBA00023010"/>
    </source>
</evidence>
<name>A0AAI9EBG3_9PEZI</name>
<dbReference type="AlphaFoldDB" id="A0AAI9EBG3"/>
<dbReference type="GO" id="GO:0005643">
    <property type="term" value="C:nuclear pore"/>
    <property type="evidence" value="ECO:0007669"/>
    <property type="project" value="UniProtKB-SubCell"/>
</dbReference>
<accession>A0AAI9EBG3</accession>
<dbReference type="PANTHER" id="PTHR13257">
    <property type="entry name" value="NUCLEOPORIN NUP84-RELATED"/>
    <property type="match status" value="1"/>
</dbReference>
<feature type="region of interest" description="Disordered" evidence="8">
    <location>
        <begin position="828"/>
        <end position="856"/>
    </location>
</feature>
<keyword evidence="10" id="KW-1185">Reference proteome</keyword>
<evidence type="ECO:0000256" key="7">
    <source>
        <dbReference type="ARBA" id="ARBA00023242"/>
    </source>
</evidence>
<organism evidence="9 10">
    <name type="scientific">Lecanosticta acicola</name>
    <dbReference type="NCBI Taxonomy" id="111012"/>
    <lineage>
        <taxon>Eukaryota</taxon>
        <taxon>Fungi</taxon>
        <taxon>Dikarya</taxon>
        <taxon>Ascomycota</taxon>
        <taxon>Pezizomycotina</taxon>
        <taxon>Dothideomycetes</taxon>
        <taxon>Dothideomycetidae</taxon>
        <taxon>Mycosphaerellales</taxon>
        <taxon>Mycosphaerellaceae</taxon>
        <taxon>Lecanosticta</taxon>
    </lineage>
</organism>
<feature type="region of interest" description="Disordered" evidence="8">
    <location>
        <begin position="694"/>
        <end position="713"/>
    </location>
</feature>
<keyword evidence="6" id="KW-0906">Nuclear pore complex</keyword>
<dbReference type="EMBL" id="CAVMBE010000035">
    <property type="protein sequence ID" value="CAK4030230.1"/>
    <property type="molecule type" value="Genomic_DNA"/>
</dbReference>
<gene>
    <name evidence="9" type="ORF">LECACI_7A005435</name>
</gene>
<dbReference type="GO" id="GO:0006406">
    <property type="term" value="P:mRNA export from nucleus"/>
    <property type="evidence" value="ECO:0007669"/>
    <property type="project" value="TreeGrafter"/>
</dbReference>
<dbReference type="GO" id="GO:0006606">
    <property type="term" value="P:protein import into nucleus"/>
    <property type="evidence" value="ECO:0007669"/>
    <property type="project" value="TreeGrafter"/>
</dbReference>
<dbReference type="GO" id="GO:0000055">
    <property type="term" value="P:ribosomal large subunit export from nucleus"/>
    <property type="evidence" value="ECO:0007669"/>
    <property type="project" value="InterPro"/>
</dbReference>
<evidence type="ECO:0000313" key="10">
    <source>
        <dbReference type="Proteomes" id="UP001296104"/>
    </source>
</evidence>